<proteinExistence type="inferred from homology"/>
<dbReference type="Gene3D" id="3.40.50.1820">
    <property type="entry name" value="alpha/beta hydrolase"/>
    <property type="match status" value="1"/>
</dbReference>
<name>A0A8C9Y8U7_SANLU</name>
<comment type="similarity">
    <text evidence="1">Belongs to the palmitoyl-protein thioesterase family.</text>
</comment>
<dbReference type="GeneTree" id="ENSGT00940000155779"/>
<accession>A0A8C9Y8U7</accession>
<reference evidence="5" key="2">
    <citation type="submission" date="2025-09" db="UniProtKB">
        <authorList>
            <consortium name="Ensembl"/>
        </authorList>
    </citation>
    <scope>IDENTIFICATION</scope>
</reference>
<dbReference type="Ensembl" id="ENSSLUT00000020857.1">
    <property type="protein sequence ID" value="ENSSLUP00000020209.1"/>
    <property type="gene ID" value="ENSSLUG00000009180.1"/>
</dbReference>
<dbReference type="AlphaFoldDB" id="A0A8C9Y8U7"/>
<keyword evidence="6" id="KW-1185">Reference proteome</keyword>
<dbReference type="GO" id="GO:0016790">
    <property type="term" value="F:thiolester hydrolase activity"/>
    <property type="evidence" value="ECO:0007669"/>
    <property type="project" value="TreeGrafter"/>
</dbReference>
<reference evidence="5" key="1">
    <citation type="submission" date="2025-08" db="UniProtKB">
        <authorList>
            <consortium name="Ensembl"/>
        </authorList>
    </citation>
    <scope>IDENTIFICATION</scope>
</reference>
<dbReference type="SUPFAM" id="SSF53474">
    <property type="entry name" value="alpha/beta-Hydrolases"/>
    <property type="match status" value="1"/>
</dbReference>
<sequence>MLLLFFLRETIEKLFFVEKKVVEKAQIFYFSESNTLLQVKVLHSKCYLSKVKVIIMQNGSFQNSLTCLCMCKYHFNVHPGTEVTVIDLYDSWASLEPMWKQVQGFKKAFDSIVQKAPDGVHLVCFSQGGLICRALLSMAPDHNVHTFVSLSSPLAGQYGDTEYLRKVFPDCTKKLVFHFCYNRVGQKVSICNYWNDPHHRPRYLQGNSFLAMLNGDRPHNDMKGSGMHYCHYVLYVCGRAVEICIVERKSCISPFHLLSMERKLPAYQEACSACRSTSQSAGTTFINQRTDCKSLQ</sequence>
<evidence type="ECO:0000313" key="6">
    <source>
        <dbReference type="Proteomes" id="UP000694568"/>
    </source>
</evidence>
<evidence type="ECO:0000256" key="3">
    <source>
        <dbReference type="ARBA" id="ARBA00038848"/>
    </source>
</evidence>
<protein>
    <recommendedName>
        <fullName evidence="3">palmitoyl-CoA hydrolase</fullName>
        <ecNumber evidence="3">3.1.2.2</ecNumber>
    </recommendedName>
</protein>
<dbReference type="PANTHER" id="PTHR11247">
    <property type="entry name" value="PALMITOYL-PROTEIN THIOESTERASE/DOLICHYLDIPHOSPHATASE 1"/>
    <property type="match status" value="1"/>
</dbReference>
<keyword evidence="2" id="KW-0378">Hydrolase</keyword>
<gene>
    <name evidence="5" type="primary">LOC116060026</name>
</gene>
<evidence type="ECO:0000256" key="2">
    <source>
        <dbReference type="ARBA" id="ARBA00022801"/>
    </source>
</evidence>
<dbReference type="GO" id="GO:0005764">
    <property type="term" value="C:lysosome"/>
    <property type="evidence" value="ECO:0007669"/>
    <property type="project" value="TreeGrafter"/>
</dbReference>
<organism evidence="5 6">
    <name type="scientific">Sander lucioperca</name>
    <name type="common">Pike-perch</name>
    <name type="synonym">Perca lucioperca</name>
    <dbReference type="NCBI Taxonomy" id="283035"/>
    <lineage>
        <taxon>Eukaryota</taxon>
        <taxon>Metazoa</taxon>
        <taxon>Chordata</taxon>
        <taxon>Craniata</taxon>
        <taxon>Vertebrata</taxon>
        <taxon>Euteleostomi</taxon>
        <taxon>Actinopterygii</taxon>
        <taxon>Neopterygii</taxon>
        <taxon>Teleostei</taxon>
        <taxon>Neoteleostei</taxon>
        <taxon>Acanthomorphata</taxon>
        <taxon>Eupercaria</taxon>
        <taxon>Perciformes</taxon>
        <taxon>Percoidei</taxon>
        <taxon>Percidae</taxon>
        <taxon>Luciopercinae</taxon>
        <taxon>Sander</taxon>
    </lineage>
</organism>
<dbReference type="InterPro" id="IPR029058">
    <property type="entry name" value="AB_hydrolase_fold"/>
</dbReference>
<evidence type="ECO:0000313" key="5">
    <source>
        <dbReference type="Ensembl" id="ENSSLUP00000020209.1"/>
    </source>
</evidence>
<dbReference type="PANTHER" id="PTHR11247:SF71">
    <property type="entry name" value="ZGC:66024"/>
    <property type="match status" value="1"/>
</dbReference>
<dbReference type="Pfam" id="PF02089">
    <property type="entry name" value="Palm_thioest"/>
    <property type="match status" value="1"/>
</dbReference>
<dbReference type="Proteomes" id="UP000694568">
    <property type="component" value="Unplaced"/>
</dbReference>
<evidence type="ECO:0000256" key="1">
    <source>
        <dbReference type="ARBA" id="ARBA00010758"/>
    </source>
</evidence>
<evidence type="ECO:0000256" key="4">
    <source>
        <dbReference type="ARBA" id="ARBA00093223"/>
    </source>
</evidence>
<comment type="catalytic activity">
    <reaction evidence="4">
        <text>S-hexadecanoyl-N-acetylcysteamine + H2O = N-acetylcysteamine + hexadecanoate + H(+)</text>
        <dbReference type="Rhea" id="RHEA:84099"/>
        <dbReference type="ChEBI" id="CHEBI:7896"/>
        <dbReference type="ChEBI" id="CHEBI:15377"/>
        <dbReference type="ChEBI" id="CHEBI:15378"/>
        <dbReference type="ChEBI" id="CHEBI:74410"/>
        <dbReference type="ChEBI" id="CHEBI:233601"/>
    </reaction>
</comment>
<dbReference type="EC" id="3.1.2.2" evidence="3"/>